<keyword evidence="2" id="KW-0288">FMN</keyword>
<dbReference type="Proteomes" id="UP001596413">
    <property type="component" value="Unassembled WGS sequence"/>
</dbReference>
<evidence type="ECO:0000256" key="2">
    <source>
        <dbReference type="ARBA" id="ARBA00022643"/>
    </source>
</evidence>
<dbReference type="EMBL" id="JBHSZO010000051">
    <property type="protein sequence ID" value="MFC7221106.1"/>
    <property type="molecule type" value="Genomic_DNA"/>
</dbReference>
<evidence type="ECO:0000256" key="4">
    <source>
        <dbReference type="SAM" id="MobiDB-lite"/>
    </source>
</evidence>
<dbReference type="GO" id="GO:0016491">
    <property type="term" value="F:oxidoreductase activity"/>
    <property type="evidence" value="ECO:0007669"/>
    <property type="project" value="UniProtKB-KW"/>
</dbReference>
<evidence type="ECO:0000256" key="3">
    <source>
        <dbReference type="ARBA" id="ARBA00023002"/>
    </source>
</evidence>
<gene>
    <name evidence="6" type="ORF">ACFQLX_23530</name>
</gene>
<evidence type="ECO:0000256" key="1">
    <source>
        <dbReference type="ARBA" id="ARBA00022630"/>
    </source>
</evidence>
<keyword evidence="7" id="KW-1185">Reference proteome</keyword>
<dbReference type="InterPro" id="IPR023932">
    <property type="entry name" value="CE1759_FMN_reduct"/>
</dbReference>
<evidence type="ECO:0000313" key="6">
    <source>
        <dbReference type="EMBL" id="MFC7221106.1"/>
    </source>
</evidence>
<dbReference type="Gene3D" id="3.40.50.360">
    <property type="match status" value="1"/>
</dbReference>
<accession>A0ABW2GPX5</accession>
<dbReference type="SUPFAM" id="SSF52218">
    <property type="entry name" value="Flavoproteins"/>
    <property type="match status" value="1"/>
</dbReference>
<organism evidence="6 7">
    <name type="scientific">Streptomyces polyrhachis</name>
    <dbReference type="NCBI Taxonomy" id="1282885"/>
    <lineage>
        <taxon>Bacteria</taxon>
        <taxon>Bacillati</taxon>
        <taxon>Actinomycetota</taxon>
        <taxon>Actinomycetes</taxon>
        <taxon>Kitasatosporales</taxon>
        <taxon>Streptomycetaceae</taxon>
        <taxon>Streptomyces</taxon>
    </lineage>
</organism>
<feature type="region of interest" description="Disordered" evidence="4">
    <location>
        <begin position="187"/>
        <end position="209"/>
    </location>
</feature>
<reference evidence="7" key="1">
    <citation type="journal article" date="2019" name="Int. J. Syst. Evol. Microbiol.">
        <title>The Global Catalogue of Microorganisms (GCM) 10K type strain sequencing project: providing services to taxonomists for standard genome sequencing and annotation.</title>
        <authorList>
            <consortium name="The Broad Institute Genomics Platform"/>
            <consortium name="The Broad Institute Genome Sequencing Center for Infectious Disease"/>
            <person name="Wu L."/>
            <person name="Ma J."/>
        </authorList>
    </citation>
    <scope>NUCLEOTIDE SEQUENCE [LARGE SCALE GENOMIC DNA]</scope>
    <source>
        <strain evidence="7">CGMCC 1.13681</strain>
    </source>
</reference>
<name>A0ABW2GPX5_9ACTN</name>
<dbReference type="PANTHER" id="PTHR43408">
    <property type="entry name" value="FMN REDUCTASE (NADPH)"/>
    <property type="match status" value="1"/>
</dbReference>
<dbReference type="InterPro" id="IPR005025">
    <property type="entry name" value="FMN_Rdtase-like_dom"/>
</dbReference>
<dbReference type="RefSeq" id="WP_386418247.1">
    <property type="nucleotide sequence ID" value="NZ_JBHSZO010000051.1"/>
</dbReference>
<dbReference type="EC" id="1.-.-.-" evidence="6"/>
<dbReference type="Pfam" id="PF03358">
    <property type="entry name" value="FMN_red"/>
    <property type="match status" value="1"/>
</dbReference>
<feature type="domain" description="NADPH-dependent FMN reductase-like" evidence="5">
    <location>
        <begin position="2"/>
        <end position="150"/>
    </location>
</feature>
<sequence length="221" mass="22916">MMKLAVVSGGLREPSSTRLLADRLLAATVRDLARDGTDTESAIVELRPLAHPLMDAMLTGFASGPLEEAFTAVAEADGLIVVTPAFNASYSGLFKSFFDVLPVGSLADTPVLIGATGGTERHTLVLEHALRPLFSYLHAIVSPRSVYAATSDFGSTTDSGGALDKRIDAAASDFARVLRSCGPQARRSAAGAAEEEGGPVTGATPEEADLATMRRLLGGAD</sequence>
<dbReference type="PANTHER" id="PTHR43408:SF2">
    <property type="entry name" value="FMN REDUCTASE (NADPH)"/>
    <property type="match status" value="1"/>
</dbReference>
<comment type="caution">
    <text evidence="6">The sequence shown here is derived from an EMBL/GenBank/DDBJ whole genome shotgun (WGS) entry which is preliminary data.</text>
</comment>
<keyword evidence="1" id="KW-0285">Flavoprotein</keyword>
<dbReference type="InterPro" id="IPR051814">
    <property type="entry name" value="NAD(P)H-dep_FMN_reductase"/>
</dbReference>
<dbReference type="InterPro" id="IPR029039">
    <property type="entry name" value="Flavoprotein-like_sf"/>
</dbReference>
<keyword evidence="3 6" id="KW-0560">Oxidoreductase</keyword>
<protein>
    <submittedName>
        <fullName evidence="6">CE1759 family FMN reductase</fullName>
        <ecNumber evidence="6">1.-.-.-</ecNumber>
    </submittedName>
</protein>
<evidence type="ECO:0000313" key="7">
    <source>
        <dbReference type="Proteomes" id="UP001596413"/>
    </source>
</evidence>
<dbReference type="NCBIfam" id="TIGR04037">
    <property type="entry name" value="LLM_duo_CE1759"/>
    <property type="match status" value="1"/>
</dbReference>
<proteinExistence type="predicted"/>
<evidence type="ECO:0000259" key="5">
    <source>
        <dbReference type="Pfam" id="PF03358"/>
    </source>
</evidence>